<dbReference type="GO" id="GO:0005886">
    <property type="term" value="C:plasma membrane"/>
    <property type="evidence" value="ECO:0007669"/>
    <property type="project" value="UniProtKB-SubCell"/>
</dbReference>
<accession>A0A7V2SKH3</accession>
<keyword evidence="3" id="KW-1003">Cell membrane</keyword>
<proteinExistence type="inferred from homology"/>
<dbReference type="PANTHER" id="PTHR34184:SF4">
    <property type="entry name" value="UPF0718 PROTEIN YCGR"/>
    <property type="match status" value="1"/>
</dbReference>
<feature type="transmembrane region" description="Helical" evidence="7">
    <location>
        <begin position="157"/>
        <end position="174"/>
    </location>
</feature>
<keyword evidence="6 7" id="KW-0472">Membrane</keyword>
<dbReference type="AlphaFoldDB" id="A0A7V2SKH3"/>
<feature type="transmembrane region" description="Helical" evidence="7">
    <location>
        <begin position="21"/>
        <end position="42"/>
    </location>
</feature>
<comment type="caution">
    <text evidence="8">The sequence shown here is derived from an EMBL/GenBank/DDBJ whole genome shotgun (WGS) entry which is preliminary data.</text>
</comment>
<dbReference type="EMBL" id="DRNO01000010">
    <property type="protein sequence ID" value="HFC03260.1"/>
    <property type="molecule type" value="Genomic_DNA"/>
</dbReference>
<comment type="similarity">
    <text evidence="2">Belongs to the UPF0718 family.</text>
</comment>
<protein>
    <submittedName>
        <fullName evidence="8">Permease</fullName>
    </submittedName>
</protein>
<feature type="transmembrane region" description="Helical" evidence="7">
    <location>
        <begin position="127"/>
        <end position="145"/>
    </location>
</feature>
<dbReference type="InterPro" id="IPR052923">
    <property type="entry name" value="UPF0718"/>
</dbReference>
<keyword evidence="5 7" id="KW-1133">Transmembrane helix</keyword>
<reference evidence="8" key="1">
    <citation type="journal article" date="2020" name="mSystems">
        <title>Genome- and Community-Level Interaction Insights into Carbon Utilization and Element Cycling Functions of Hydrothermarchaeota in Hydrothermal Sediment.</title>
        <authorList>
            <person name="Zhou Z."/>
            <person name="Liu Y."/>
            <person name="Xu W."/>
            <person name="Pan J."/>
            <person name="Luo Z.H."/>
            <person name="Li M."/>
        </authorList>
    </citation>
    <scope>NUCLEOTIDE SEQUENCE [LARGE SCALE GENOMIC DNA]</scope>
    <source>
        <strain evidence="8">HyVt-513</strain>
    </source>
</reference>
<evidence type="ECO:0000256" key="7">
    <source>
        <dbReference type="SAM" id="Phobius"/>
    </source>
</evidence>
<dbReference type="Proteomes" id="UP000885722">
    <property type="component" value="Unassembled WGS sequence"/>
</dbReference>
<dbReference type="PANTHER" id="PTHR34184">
    <property type="entry name" value="UPF0718 PROTEIN YCGR"/>
    <property type="match status" value="1"/>
</dbReference>
<keyword evidence="4 7" id="KW-0812">Transmembrane</keyword>
<dbReference type="InterPro" id="IPR005524">
    <property type="entry name" value="DUF318"/>
</dbReference>
<gene>
    <name evidence="8" type="ORF">ENJ74_00160</name>
</gene>
<organism evidence="8 9">
    <name type="scientific">Nitratifractor salsuginis</name>
    <dbReference type="NCBI Taxonomy" id="269261"/>
    <lineage>
        <taxon>Bacteria</taxon>
        <taxon>Pseudomonadati</taxon>
        <taxon>Campylobacterota</taxon>
        <taxon>Epsilonproteobacteria</taxon>
        <taxon>Campylobacterales</taxon>
        <taxon>Sulfurovaceae</taxon>
        <taxon>Nitratifractor</taxon>
    </lineage>
</organism>
<evidence type="ECO:0000256" key="4">
    <source>
        <dbReference type="ARBA" id="ARBA00022692"/>
    </source>
</evidence>
<evidence type="ECO:0000313" key="9">
    <source>
        <dbReference type="Proteomes" id="UP000885722"/>
    </source>
</evidence>
<feature type="non-terminal residue" evidence="8">
    <location>
        <position position="1"/>
    </location>
</feature>
<feature type="transmembrane region" description="Helical" evidence="7">
    <location>
        <begin position="181"/>
        <end position="202"/>
    </location>
</feature>
<evidence type="ECO:0000256" key="6">
    <source>
        <dbReference type="ARBA" id="ARBA00023136"/>
    </source>
</evidence>
<evidence type="ECO:0000313" key="8">
    <source>
        <dbReference type="EMBL" id="HFC03260.1"/>
    </source>
</evidence>
<dbReference type="Pfam" id="PF03773">
    <property type="entry name" value="ArsP_1"/>
    <property type="match status" value="1"/>
</dbReference>
<evidence type="ECO:0000256" key="1">
    <source>
        <dbReference type="ARBA" id="ARBA00004651"/>
    </source>
</evidence>
<evidence type="ECO:0000256" key="5">
    <source>
        <dbReference type="ARBA" id="ARBA00022989"/>
    </source>
</evidence>
<evidence type="ECO:0000256" key="3">
    <source>
        <dbReference type="ARBA" id="ARBA00022475"/>
    </source>
</evidence>
<feature type="transmembrane region" description="Helical" evidence="7">
    <location>
        <begin position="222"/>
        <end position="243"/>
    </location>
</feature>
<evidence type="ECO:0000256" key="2">
    <source>
        <dbReference type="ARBA" id="ARBA00006386"/>
    </source>
</evidence>
<comment type="subcellular location">
    <subcellularLocation>
        <location evidence="1">Cell membrane</location>
        <topology evidence="1">Multi-pass membrane protein</topology>
    </subcellularLocation>
</comment>
<sequence>TPITGVDSIIATYGVLGWFFALYRVVTSTLIAIFAGVLSLIFDREEQASSLSSAPVVNKTKAAAPHSPLSFAAPAGGTVLKLQPEPQTATGSCGGGACCGGSEAASVESGFLTRLWEEAVYRIFGDFAKALLIGIGLGALLVTFMPAELNGYLGSSLWLNYLLVLLIAAPLYICATSSIPLGVALLGAGFTPGAVFVFLTAGPATSTVTMSVVLKILGRRSLLIYLFSVVTGTLLFGWLFDVIFADQAAAVAQMARSESRPGFLENVSALLLLFLAGKVFFPKATGGGCCSG</sequence>
<name>A0A7V2SKH3_9BACT</name>